<dbReference type="CDD" id="cd00779">
    <property type="entry name" value="ProRS_core_prok"/>
    <property type="match status" value="1"/>
</dbReference>
<dbReference type="KEGG" id="rip:RIEPE_0347"/>
<keyword evidence="13" id="KW-1185">Reference proteome</keyword>
<dbReference type="PROSITE" id="PS50862">
    <property type="entry name" value="AA_TRNA_LIGASE_II"/>
    <property type="match status" value="1"/>
</dbReference>
<dbReference type="PANTHER" id="PTHR42753:SF2">
    <property type="entry name" value="PROLINE--TRNA LIGASE"/>
    <property type="match status" value="1"/>
</dbReference>
<reference evidence="12" key="1">
    <citation type="submission" date="2008-05" db="EMBL/GenBank/DDBJ databases">
        <title>Genome sequence of Riesia pediculicola USDA.</title>
        <authorList>
            <person name="Kirkness E.F."/>
        </authorList>
    </citation>
    <scope>NUCLEOTIDE SEQUENCE [LARGE SCALE GENOMIC DNA]</scope>
    <source>
        <strain evidence="12">USDA</strain>
    </source>
</reference>
<evidence type="ECO:0000256" key="8">
    <source>
        <dbReference type="ARBA" id="ARBA00023146"/>
    </source>
</evidence>
<dbReference type="SUPFAM" id="SSF55681">
    <property type="entry name" value="Class II aaRS and biotin synthetases"/>
    <property type="match status" value="1"/>
</dbReference>
<evidence type="ECO:0000313" key="12">
    <source>
        <dbReference type="EMBL" id="ADD79501.1"/>
    </source>
</evidence>
<name>D4G8D5_RIEPU</name>
<dbReference type="InterPro" id="IPR033730">
    <property type="entry name" value="ProRS_core_prok"/>
</dbReference>
<dbReference type="InterPro" id="IPR050062">
    <property type="entry name" value="Pro-tRNA_synthetase"/>
</dbReference>
<evidence type="ECO:0000256" key="9">
    <source>
        <dbReference type="ARBA" id="ARBA00047671"/>
    </source>
</evidence>
<dbReference type="Proteomes" id="UP000001700">
    <property type="component" value="Chromosome"/>
</dbReference>
<evidence type="ECO:0000256" key="6">
    <source>
        <dbReference type="ARBA" id="ARBA00022840"/>
    </source>
</evidence>
<protein>
    <recommendedName>
        <fullName evidence="2 10">Proline--tRNA ligase</fullName>
        <ecNumber evidence="1 10">6.1.1.15</ecNumber>
    </recommendedName>
</protein>
<evidence type="ECO:0000256" key="5">
    <source>
        <dbReference type="ARBA" id="ARBA00022741"/>
    </source>
</evidence>
<evidence type="ECO:0000256" key="4">
    <source>
        <dbReference type="ARBA" id="ARBA00022598"/>
    </source>
</evidence>
<dbReference type="EC" id="6.1.1.15" evidence="1 10"/>
<dbReference type="Pfam" id="PF03129">
    <property type="entry name" value="HGTP_anticodon"/>
    <property type="match status" value="1"/>
</dbReference>
<dbReference type="eggNOG" id="COG0442">
    <property type="taxonomic scope" value="Bacteria"/>
</dbReference>
<evidence type="ECO:0000256" key="10">
    <source>
        <dbReference type="NCBIfam" id="TIGR00409"/>
    </source>
</evidence>
<dbReference type="InterPro" id="IPR006195">
    <property type="entry name" value="aa-tRNA-synth_II"/>
</dbReference>
<evidence type="ECO:0000256" key="7">
    <source>
        <dbReference type="ARBA" id="ARBA00022917"/>
    </source>
</evidence>
<keyword evidence="3" id="KW-0963">Cytoplasm</keyword>
<feature type="domain" description="Aminoacyl-transfer RNA synthetases class-II family profile" evidence="11">
    <location>
        <begin position="33"/>
        <end position="471"/>
    </location>
</feature>
<evidence type="ECO:0000256" key="1">
    <source>
        <dbReference type="ARBA" id="ARBA00012831"/>
    </source>
</evidence>
<dbReference type="AlphaFoldDB" id="D4G8D5"/>
<evidence type="ECO:0000313" key="13">
    <source>
        <dbReference type="Proteomes" id="UP000001700"/>
    </source>
</evidence>
<evidence type="ECO:0000256" key="2">
    <source>
        <dbReference type="ARBA" id="ARBA00019110"/>
    </source>
</evidence>
<dbReference type="GO" id="GO:0005524">
    <property type="term" value="F:ATP binding"/>
    <property type="evidence" value="ECO:0007669"/>
    <property type="project" value="UniProtKB-KW"/>
</dbReference>
<dbReference type="InterPro" id="IPR045864">
    <property type="entry name" value="aa-tRNA-synth_II/BPL/LPL"/>
</dbReference>
<dbReference type="PANTHER" id="PTHR42753">
    <property type="entry name" value="MITOCHONDRIAL RIBOSOME PROTEIN L39/PROLYL-TRNA LIGASE FAMILY MEMBER"/>
    <property type="match status" value="1"/>
</dbReference>
<proteinExistence type="predicted"/>
<evidence type="ECO:0000259" key="11">
    <source>
        <dbReference type="PROSITE" id="PS50862"/>
    </source>
</evidence>
<keyword evidence="7" id="KW-0648">Protein biosynthesis</keyword>
<keyword evidence="6" id="KW-0067">ATP-binding</keyword>
<dbReference type="GO" id="GO:0005829">
    <property type="term" value="C:cytosol"/>
    <property type="evidence" value="ECO:0007669"/>
    <property type="project" value="TreeGrafter"/>
</dbReference>
<dbReference type="SUPFAM" id="SSF52954">
    <property type="entry name" value="Class II aaRS ABD-related"/>
    <property type="match status" value="1"/>
</dbReference>
<keyword evidence="8" id="KW-0030">Aminoacyl-tRNA synthetase</keyword>
<keyword evidence="5" id="KW-0547">Nucleotide-binding</keyword>
<dbReference type="InterPro" id="IPR004500">
    <property type="entry name" value="Pro-tRNA-synth_IIa_bac-type"/>
</dbReference>
<sequence>MKTSQYLLSTLTDYQVNSEILSDRLMMRSGMIRKLSSGIYYWLPTGVKVIEKLKSIIRKEMDSIGLIEFSSPLIQPMKLWKKSGRLDQYGEELFRINDRKSRPFILSPTNEESIIYLMKHEIQSYKQLPISLYQIRTKFRDELRPQFGIIRSKEFIMKDAYSFHTNLQSLQKTYEMMLDTYKRIFNRIGLDFRVILAENGFIGGNLSHEFRSNLKKKHSKLGWKVKKNFLKVKKQCSMNHIKIIFIKNGLNIKRIKTNQKSISEILKENNFLLKEMTKLIVVRASQESKYQFVAILMRLNDSINFYEIEKHVLIQKPMKIAQKKELSKIMNFKKFDFIDQFNEKIPIIADHRVKKILCPTIGLKIDEFYYLDSNFKMKSQNFKIYDFVKNLSENYLSQFYNENIEQIRKDEIEIGHIFQIGNKYSRAMNAFFQDERGERKLITMGCYGIGIGRVIAAIIEQNHDINGIVWPDVLAPFQVAILPINMYKFNIVRKVSNDLYCDLKKNNFEVIFDDRQIGFSKMLKDIELIGVPNILIINKENLLSNNIIYRNRSNHSEEMIHLSCTLSFLKKLFIKNLIKETEL</sequence>
<dbReference type="GO" id="GO:0004827">
    <property type="term" value="F:proline-tRNA ligase activity"/>
    <property type="evidence" value="ECO:0007669"/>
    <property type="project" value="UniProtKB-UniRule"/>
</dbReference>
<dbReference type="InterPro" id="IPR036621">
    <property type="entry name" value="Anticodon-bd_dom_sf"/>
</dbReference>
<dbReference type="Pfam" id="PF00587">
    <property type="entry name" value="tRNA-synt_2b"/>
    <property type="match status" value="1"/>
</dbReference>
<dbReference type="InterPro" id="IPR004154">
    <property type="entry name" value="Anticodon-bd"/>
</dbReference>
<dbReference type="InterPro" id="IPR002314">
    <property type="entry name" value="aa-tRNA-synt_IIb"/>
</dbReference>
<dbReference type="PRINTS" id="PR01046">
    <property type="entry name" value="TRNASYNTHPRO"/>
</dbReference>
<dbReference type="GO" id="GO:0006433">
    <property type="term" value="P:prolyl-tRNA aminoacylation"/>
    <property type="evidence" value="ECO:0007669"/>
    <property type="project" value="UniProtKB-UniRule"/>
</dbReference>
<comment type="catalytic activity">
    <reaction evidence="9">
        <text>tRNA(Pro) + L-proline + ATP = L-prolyl-tRNA(Pro) + AMP + diphosphate</text>
        <dbReference type="Rhea" id="RHEA:14305"/>
        <dbReference type="Rhea" id="RHEA-COMP:9700"/>
        <dbReference type="Rhea" id="RHEA-COMP:9702"/>
        <dbReference type="ChEBI" id="CHEBI:30616"/>
        <dbReference type="ChEBI" id="CHEBI:33019"/>
        <dbReference type="ChEBI" id="CHEBI:60039"/>
        <dbReference type="ChEBI" id="CHEBI:78442"/>
        <dbReference type="ChEBI" id="CHEBI:78532"/>
        <dbReference type="ChEBI" id="CHEBI:456215"/>
        <dbReference type="EC" id="6.1.1.15"/>
    </reaction>
</comment>
<dbReference type="Gene3D" id="3.30.930.10">
    <property type="entry name" value="Bira Bifunctional Protein, Domain 2"/>
    <property type="match status" value="2"/>
</dbReference>
<dbReference type="Gene3D" id="3.40.50.800">
    <property type="entry name" value="Anticodon-binding domain"/>
    <property type="match status" value="1"/>
</dbReference>
<dbReference type="InterPro" id="IPR002316">
    <property type="entry name" value="Pro-tRNA-ligase_IIa"/>
</dbReference>
<accession>D4G8D5</accession>
<evidence type="ECO:0000256" key="3">
    <source>
        <dbReference type="ARBA" id="ARBA00022490"/>
    </source>
</evidence>
<organism evidence="12 13">
    <name type="scientific">Riesia pediculicola (strain USDA)</name>
    <dbReference type="NCBI Taxonomy" id="515618"/>
    <lineage>
        <taxon>Bacteria</taxon>
        <taxon>Pseudomonadati</taxon>
        <taxon>Pseudomonadota</taxon>
        <taxon>Gammaproteobacteria</taxon>
        <taxon>Enterobacterales</taxon>
        <taxon>Enterobacteriaceae</taxon>
        <taxon>Candidatus Riesia</taxon>
    </lineage>
</organism>
<gene>
    <name evidence="12" type="primary">proS</name>
    <name evidence="12" type="ordered locus">RIEPE_0347</name>
</gene>
<keyword evidence="4 12" id="KW-0436">Ligase</keyword>
<dbReference type="RefSeq" id="WP_013087491.1">
    <property type="nucleotide sequence ID" value="NC_014109.1"/>
</dbReference>
<dbReference type="HOGENOM" id="CLU_016739_0_0_6"/>
<dbReference type="NCBIfam" id="TIGR00409">
    <property type="entry name" value="proS_fam_II"/>
    <property type="match status" value="1"/>
</dbReference>
<dbReference type="OrthoDB" id="9809052at2"/>
<dbReference type="EMBL" id="CP001085">
    <property type="protein sequence ID" value="ADD79501.1"/>
    <property type="molecule type" value="Genomic_DNA"/>
</dbReference>
<dbReference type="STRING" id="515618.RIEPE_0347"/>